<dbReference type="PANTHER" id="PTHR30620">
    <property type="entry name" value="PERIPLASMIC BETA-GLUCOSIDASE-RELATED"/>
    <property type="match status" value="1"/>
</dbReference>
<dbReference type="InterPro" id="IPR002772">
    <property type="entry name" value="Glyco_hydro_3_C"/>
</dbReference>
<evidence type="ECO:0000259" key="3">
    <source>
        <dbReference type="Pfam" id="PF01915"/>
    </source>
</evidence>
<dbReference type="InterPro" id="IPR036881">
    <property type="entry name" value="Glyco_hydro_3_C_sf"/>
</dbReference>
<dbReference type="PANTHER" id="PTHR30620:SF77">
    <property type="entry name" value="LYSOSOMAL BETA GLUCOSIDASE-LIKE"/>
    <property type="match status" value="1"/>
</dbReference>
<evidence type="ECO:0000256" key="1">
    <source>
        <dbReference type="ARBA" id="ARBA00022801"/>
    </source>
</evidence>
<dbReference type="Pfam" id="PF18559">
    <property type="entry name" value="Exop_C"/>
    <property type="match status" value="1"/>
</dbReference>
<dbReference type="AlphaFoldDB" id="A0A520MS85"/>
<reference evidence="5 6" key="1">
    <citation type="submission" date="2019-02" db="EMBL/GenBank/DDBJ databases">
        <title>Prokaryotic population dynamics and viral predation in marine succession experiment using metagenomics: the confinement effect.</title>
        <authorList>
            <person name="Haro-Moreno J.M."/>
            <person name="Rodriguez-Valera F."/>
            <person name="Lopez-Perez M."/>
        </authorList>
    </citation>
    <scope>NUCLEOTIDE SEQUENCE [LARGE SCALE GENOMIC DNA]</scope>
    <source>
        <strain evidence="5">MED-G165</strain>
    </source>
</reference>
<feature type="domain" description="Glycoside hydrolase family 3 C-terminal" evidence="3">
    <location>
        <begin position="404"/>
        <end position="617"/>
    </location>
</feature>
<dbReference type="InterPro" id="IPR017853">
    <property type="entry name" value="GH"/>
</dbReference>
<dbReference type="Pfam" id="PF00933">
    <property type="entry name" value="Glyco_hydro_3"/>
    <property type="match status" value="1"/>
</dbReference>
<dbReference type="Gene3D" id="3.40.50.1700">
    <property type="entry name" value="Glycoside hydrolase family 3 C-terminal domain"/>
    <property type="match status" value="1"/>
</dbReference>
<dbReference type="Gene3D" id="3.20.20.300">
    <property type="entry name" value="Glycoside hydrolase, family 3, N-terminal domain"/>
    <property type="match status" value="1"/>
</dbReference>
<accession>A0A520MS85</accession>
<dbReference type="Pfam" id="PF01915">
    <property type="entry name" value="Glyco_hydro_3_C"/>
    <property type="match status" value="1"/>
</dbReference>
<evidence type="ECO:0000259" key="4">
    <source>
        <dbReference type="Pfam" id="PF18559"/>
    </source>
</evidence>
<dbReference type="GO" id="GO:0009251">
    <property type="term" value="P:glucan catabolic process"/>
    <property type="evidence" value="ECO:0007669"/>
    <property type="project" value="TreeGrafter"/>
</dbReference>
<dbReference type="InterPro" id="IPR001764">
    <property type="entry name" value="Glyco_hydro_3_N"/>
</dbReference>
<gene>
    <name evidence="5" type="ORF">EVA98_01910</name>
</gene>
<dbReference type="Proteomes" id="UP000316449">
    <property type="component" value="Unassembled WGS sequence"/>
</dbReference>
<dbReference type="SUPFAM" id="SSF52279">
    <property type="entry name" value="Beta-D-glucan exohydrolase, C-terminal domain"/>
    <property type="match status" value="1"/>
</dbReference>
<organism evidence="5 6">
    <name type="scientific">SAR86 cluster bacterium</name>
    <dbReference type="NCBI Taxonomy" id="2030880"/>
    <lineage>
        <taxon>Bacteria</taxon>
        <taxon>Pseudomonadati</taxon>
        <taxon>Pseudomonadota</taxon>
        <taxon>Gammaproteobacteria</taxon>
        <taxon>SAR86 cluster</taxon>
    </lineage>
</organism>
<name>A0A520MS85_9GAMM</name>
<feature type="domain" description="ExoP galactose-binding-like" evidence="4">
    <location>
        <begin position="668"/>
        <end position="796"/>
    </location>
</feature>
<dbReference type="EMBL" id="SHBK01000017">
    <property type="protein sequence ID" value="RZO24078.1"/>
    <property type="molecule type" value="Genomic_DNA"/>
</dbReference>
<evidence type="ECO:0000313" key="6">
    <source>
        <dbReference type="Proteomes" id="UP000316449"/>
    </source>
</evidence>
<dbReference type="GO" id="GO:0008422">
    <property type="term" value="F:beta-glucosidase activity"/>
    <property type="evidence" value="ECO:0007669"/>
    <property type="project" value="TreeGrafter"/>
</dbReference>
<proteinExistence type="predicted"/>
<dbReference type="PRINTS" id="PR00133">
    <property type="entry name" value="GLHYDRLASE3"/>
</dbReference>
<dbReference type="InterPro" id="IPR051915">
    <property type="entry name" value="Cellulose_Degrad_GH3"/>
</dbReference>
<evidence type="ECO:0000313" key="5">
    <source>
        <dbReference type="EMBL" id="RZO24078.1"/>
    </source>
</evidence>
<comment type="caution">
    <text evidence="5">The sequence shown here is derived from an EMBL/GenBank/DDBJ whole genome shotgun (WGS) entry which is preliminary data.</text>
</comment>
<protein>
    <submittedName>
        <fullName evidence="5">Glycoside hydrolase family 3 protein</fullName>
    </submittedName>
</protein>
<dbReference type="Gene3D" id="2.60.120.430">
    <property type="entry name" value="Galactose-binding lectin"/>
    <property type="match status" value="1"/>
</dbReference>
<sequence length="810" mass="89642">MKNLFLIILLFHVPNIFGQVDWTRTNSCEYKNFNNSDLIEQLIVGMTVEEKVGQVIQGDLDFISPEDVKKFKIGSVLNGGNTAPNGDKYSSVNDWKKLSKEFYDASPTYKGIKVPVLWGTDAVHGHNNVIGATLFPHNIGLGATGNEDLIRSIGEVIALEVLSTGVAWTFAPTIAVPQDDRWGRTYEGFSEDPILVSKLGKAFVLGLQGEGETLLDNNHVIATAKHFMGDGGTFEGIDQGNTRISEIGLRELHGYPYFDALDACAQTVMASFNSWNGQKLHGYERLLTDILKKDMQFDGFVVGDWNGHGQVEGCSNAKCAQSFNAGVDMFMVPENWKDLLRNTIRQVKSGEISEARLNDAVRNILTVKSRLGLFNGRVPHEFKENYLGHPKHIALARQAVRESLVLLKNNNRLLPLNPKQHIGIIGDAAKKISSQTGGWTITWQGRENLNSDFVNVNSIYEALEKTILSSGGTVEFSNNGKFTKDPDVVIGVFGEEPYAEMLGDLKDVSFAATDPKFLPLLEAMNAQSIPTVSIFLSGRPLVVNRQLNASDAFIAAWLPGSAVEGIADVIFTKDDEIHHDFTGKLSYSWPKTKDQSVLNFTDSIYDPLFPYGYGLSYSSNIETPRIQITNNDSKLDLVNVFLGTASIPGKEFIVTKDGPEFVLQDDFVSNNDKIKITRFDYQRQDDAKNVVFKEDQSLQAFGISAESHVNLSTMKSPFYEIIMRVNSLSSPSLYFSVGCGNNCRGSIELPTKLMTDWSTINIPLSCLEKDGLDKTKIQVRGLFLSEEEINFDLNSIVIKDGKLTGKEVSC</sequence>
<dbReference type="InterPro" id="IPR041443">
    <property type="entry name" value="Exop_C"/>
</dbReference>
<dbReference type="InterPro" id="IPR036962">
    <property type="entry name" value="Glyco_hydro_3_N_sf"/>
</dbReference>
<keyword evidence="1 5" id="KW-0378">Hydrolase</keyword>
<dbReference type="SUPFAM" id="SSF51445">
    <property type="entry name" value="(Trans)glycosidases"/>
    <property type="match status" value="1"/>
</dbReference>
<feature type="domain" description="Glycoside hydrolase family 3 N-terminal" evidence="2">
    <location>
        <begin position="47"/>
        <end position="367"/>
    </location>
</feature>
<evidence type="ECO:0000259" key="2">
    <source>
        <dbReference type="Pfam" id="PF00933"/>
    </source>
</evidence>